<dbReference type="InterPro" id="IPR036263">
    <property type="entry name" value="Chorismate_II_sf"/>
</dbReference>
<dbReference type="PANTHER" id="PTHR38041:SF1">
    <property type="entry name" value="CHORISMATE MUTASE"/>
    <property type="match status" value="1"/>
</dbReference>
<organism evidence="4 5">
    <name type="scientific">Paludibaculum fermentans</name>
    <dbReference type="NCBI Taxonomy" id="1473598"/>
    <lineage>
        <taxon>Bacteria</taxon>
        <taxon>Pseudomonadati</taxon>
        <taxon>Acidobacteriota</taxon>
        <taxon>Terriglobia</taxon>
        <taxon>Bryobacterales</taxon>
        <taxon>Bryobacteraceae</taxon>
        <taxon>Paludibaculum</taxon>
    </lineage>
</organism>
<protein>
    <recommendedName>
        <fullName evidence="1">chorismate mutase</fullName>
        <ecNumber evidence="1">5.4.99.5</ecNumber>
    </recommendedName>
</protein>
<dbReference type="PANTHER" id="PTHR38041">
    <property type="entry name" value="CHORISMATE MUTASE"/>
    <property type="match status" value="1"/>
</dbReference>
<dbReference type="Gene3D" id="1.20.59.10">
    <property type="entry name" value="Chorismate mutase"/>
    <property type="match status" value="1"/>
</dbReference>
<evidence type="ECO:0000259" key="3">
    <source>
        <dbReference type="PROSITE" id="PS51168"/>
    </source>
</evidence>
<dbReference type="GO" id="GO:0009697">
    <property type="term" value="P:salicylic acid biosynthetic process"/>
    <property type="evidence" value="ECO:0007669"/>
    <property type="project" value="TreeGrafter"/>
</dbReference>
<dbReference type="KEGG" id="pfer:IRI77_34800"/>
<keyword evidence="5" id="KW-1185">Reference proteome</keyword>
<evidence type="ECO:0000256" key="1">
    <source>
        <dbReference type="ARBA" id="ARBA00012404"/>
    </source>
</evidence>
<dbReference type="GO" id="GO:0046417">
    <property type="term" value="P:chorismate metabolic process"/>
    <property type="evidence" value="ECO:0007669"/>
    <property type="project" value="InterPro"/>
</dbReference>
<dbReference type="InterPro" id="IPR036979">
    <property type="entry name" value="CM_dom_sf"/>
</dbReference>
<dbReference type="SUPFAM" id="SSF48600">
    <property type="entry name" value="Chorismate mutase II"/>
    <property type="match status" value="1"/>
</dbReference>
<evidence type="ECO:0000256" key="2">
    <source>
        <dbReference type="ARBA" id="ARBA00023235"/>
    </source>
</evidence>
<dbReference type="AlphaFoldDB" id="A0A7S7NQC9"/>
<proteinExistence type="predicted"/>
<dbReference type="EMBL" id="CP063849">
    <property type="protein sequence ID" value="QOY87852.1"/>
    <property type="molecule type" value="Genomic_DNA"/>
</dbReference>
<dbReference type="RefSeq" id="WP_194449519.1">
    <property type="nucleotide sequence ID" value="NZ_CP063849.1"/>
</dbReference>
<sequence>MTNEEAQAALADLRTLIDDVDLRILALFNERADVVSRIGDIKKTMTMPIYEPKREDEVFRNVLQGNRGPLSEGAVRRLFERIIDEMRTLQRERMERDKTK</sequence>
<dbReference type="SMART" id="SM00830">
    <property type="entry name" value="CM_2"/>
    <property type="match status" value="1"/>
</dbReference>
<dbReference type="EC" id="5.4.99.5" evidence="1"/>
<name>A0A7S7NQC9_PALFE</name>
<dbReference type="Pfam" id="PF01817">
    <property type="entry name" value="CM_2"/>
    <property type="match status" value="1"/>
</dbReference>
<dbReference type="GO" id="GO:0004106">
    <property type="term" value="F:chorismate mutase activity"/>
    <property type="evidence" value="ECO:0007669"/>
    <property type="project" value="UniProtKB-EC"/>
</dbReference>
<feature type="domain" description="Chorismate mutase" evidence="3">
    <location>
        <begin position="4"/>
        <end position="94"/>
    </location>
</feature>
<gene>
    <name evidence="4" type="ORF">IRI77_34800</name>
</gene>
<evidence type="ECO:0000313" key="4">
    <source>
        <dbReference type="EMBL" id="QOY87852.1"/>
    </source>
</evidence>
<accession>A0A7S7NQC9</accession>
<keyword evidence="2" id="KW-0413">Isomerase</keyword>
<dbReference type="PROSITE" id="PS51168">
    <property type="entry name" value="CHORISMATE_MUT_2"/>
    <property type="match status" value="1"/>
</dbReference>
<evidence type="ECO:0000313" key="5">
    <source>
        <dbReference type="Proteomes" id="UP000593892"/>
    </source>
</evidence>
<dbReference type="Proteomes" id="UP000593892">
    <property type="component" value="Chromosome"/>
</dbReference>
<reference evidence="4 5" key="1">
    <citation type="submission" date="2020-10" db="EMBL/GenBank/DDBJ databases">
        <title>Complete genome sequence of Paludibaculum fermentans P105T, a facultatively anaerobic acidobacterium capable of dissimilatory Fe(III) reduction.</title>
        <authorList>
            <person name="Dedysh S.N."/>
            <person name="Beletsky A.V."/>
            <person name="Kulichevskaya I.S."/>
            <person name="Mardanov A.V."/>
            <person name="Ravin N.V."/>
        </authorList>
    </citation>
    <scope>NUCLEOTIDE SEQUENCE [LARGE SCALE GENOMIC DNA]</scope>
    <source>
        <strain evidence="4 5">P105</strain>
    </source>
</reference>
<dbReference type="InterPro" id="IPR051331">
    <property type="entry name" value="Chorismate_mutase-related"/>
</dbReference>
<dbReference type="InterPro" id="IPR002701">
    <property type="entry name" value="CM_II_prokaryot"/>
</dbReference>